<dbReference type="InterPro" id="IPR009072">
    <property type="entry name" value="Histone-fold"/>
</dbReference>
<dbReference type="PANTHER" id="PTHR46904:SF1">
    <property type="entry name" value="CENTROMERE PROTEIN T"/>
    <property type="match status" value="1"/>
</dbReference>
<dbReference type="EMBL" id="SWFS01000161">
    <property type="protein sequence ID" value="KAA8915506.1"/>
    <property type="molecule type" value="Genomic_DNA"/>
</dbReference>
<dbReference type="GO" id="GO:0051382">
    <property type="term" value="P:kinetochore assembly"/>
    <property type="evidence" value="ECO:0007669"/>
    <property type="project" value="InterPro"/>
</dbReference>
<comment type="subcellular location">
    <subcellularLocation>
        <location evidence="2">Chromosome</location>
    </subcellularLocation>
    <subcellularLocation>
        <location evidence="1">Nucleus</location>
    </subcellularLocation>
</comment>
<evidence type="ECO:0000256" key="2">
    <source>
        <dbReference type="ARBA" id="ARBA00004286"/>
    </source>
</evidence>
<dbReference type="GO" id="GO:0000278">
    <property type="term" value="P:mitotic cell cycle"/>
    <property type="evidence" value="ECO:0007669"/>
    <property type="project" value="TreeGrafter"/>
</dbReference>
<evidence type="ECO:0000256" key="3">
    <source>
        <dbReference type="ARBA" id="ARBA00010137"/>
    </source>
</evidence>
<dbReference type="GO" id="GO:0007059">
    <property type="term" value="P:chromosome segregation"/>
    <property type="evidence" value="ECO:0007669"/>
    <property type="project" value="TreeGrafter"/>
</dbReference>
<proteinExistence type="inferred from homology"/>
<dbReference type="GO" id="GO:0003677">
    <property type="term" value="F:DNA binding"/>
    <property type="evidence" value="ECO:0007669"/>
    <property type="project" value="InterPro"/>
</dbReference>
<accession>A0A642V6U6</accession>
<sequence length="380" mass="43852">MEEGEKANRTPMNNDRSAKRRKSSYSGGRRSFVRTPASVRRRLPVTPHALRALGKLATPRRRSLRFGRGMRATPRDELRLLSRVLARERREKRKKEEEEEREKEEQSKRDAEKLKEEEERQMTESKQEVTEEQFEDDPNDGDLLMSSGGPNEDDDYDVVDTVEMDDLDLEVKRRAADRLSLAGDVGLSEGFDFGNASMVSGNGRKSDTFQIVMEDDEEDKNGNSKLIQEDSFRIEFNDADNDDQFQILADDDMSDMHFNEDDQTLPLRQLNKAKSRSKKQQNPKIAIPQKIVKDLLKNMTESKIPNETLDAIISATDLYFDQVMDDLKEYSDHAKRKTVDKSDVIQLMRRQRLINQTTNPFTLAHRLLPAELLNKITKKG</sequence>
<feature type="compositionally biased region" description="Basic and acidic residues" evidence="6">
    <location>
        <begin position="103"/>
        <end position="129"/>
    </location>
</feature>
<evidence type="ECO:0000256" key="4">
    <source>
        <dbReference type="ARBA" id="ARBA00022454"/>
    </source>
</evidence>
<keyword evidence="4" id="KW-0158">Chromosome</keyword>
<reference evidence="8" key="1">
    <citation type="journal article" date="2019" name="G3 (Bethesda)">
        <title>Genome Assemblies of Two Rare Opportunistic Yeast Pathogens: Diutina rugosa (syn. Candida rugosa) and Trichomonascus ciferrii (syn. Candida ciferrii).</title>
        <authorList>
            <person name="Mixao V."/>
            <person name="Saus E."/>
            <person name="Hansen A.P."/>
            <person name="Lass-Florl C."/>
            <person name="Gabaldon T."/>
        </authorList>
    </citation>
    <scope>NUCLEOTIDE SEQUENCE</scope>
    <source>
        <strain evidence="8">CBS 4856</strain>
    </source>
</reference>
<evidence type="ECO:0000256" key="5">
    <source>
        <dbReference type="ARBA" id="ARBA00023242"/>
    </source>
</evidence>
<feature type="compositionally biased region" description="Acidic residues" evidence="6">
    <location>
        <begin position="130"/>
        <end position="140"/>
    </location>
</feature>
<comment type="caution">
    <text evidence="8">The sequence shown here is derived from an EMBL/GenBank/DDBJ whole genome shotgun (WGS) entry which is preliminary data.</text>
</comment>
<dbReference type="Gene3D" id="1.10.20.10">
    <property type="entry name" value="Histone, subunit A"/>
    <property type="match status" value="1"/>
</dbReference>
<feature type="compositionally biased region" description="Basic and acidic residues" evidence="6">
    <location>
        <begin position="73"/>
        <end position="89"/>
    </location>
</feature>
<evidence type="ECO:0000313" key="8">
    <source>
        <dbReference type="EMBL" id="KAA8915506.1"/>
    </source>
</evidence>
<dbReference type="InterPro" id="IPR035425">
    <property type="entry name" value="CENP-T/H4_C"/>
</dbReference>
<dbReference type="GO" id="GO:0046982">
    <property type="term" value="F:protein heterodimerization activity"/>
    <property type="evidence" value="ECO:0007669"/>
    <property type="project" value="InterPro"/>
</dbReference>
<gene>
    <name evidence="8" type="ORF">TRICI_002355</name>
</gene>
<dbReference type="VEuPathDB" id="FungiDB:TRICI_002355"/>
<evidence type="ECO:0000259" key="7">
    <source>
        <dbReference type="Pfam" id="PF15511"/>
    </source>
</evidence>
<dbReference type="Pfam" id="PF15511">
    <property type="entry name" value="CENP-T_C"/>
    <property type="match status" value="1"/>
</dbReference>
<comment type="similarity">
    <text evidence="3">Belongs to the CENP-T/CNN1 family.</text>
</comment>
<evidence type="ECO:0000313" key="9">
    <source>
        <dbReference type="Proteomes" id="UP000761534"/>
    </source>
</evidence>
<dbReference type="AlphaFoldDB" id="A0A642V6U6"/>
<dbReference type="Proteomes" id="UP000761534">
    <property type="component" value="Unassembled WGS sequence"/>
</dbReference>
<dbReference type="CDD" id="cd22920">
    <property type="entry name" value="HFD_CENP-T"/>
    <property type="match status" value="1"/>
</dbReference>
<dbReference type="GO" id="GO:0000776">
    <property type="term" value="C:kinetochore"/>
    <property type="evidence" value="ECO:0007669"/>
    <property type="project" value="InterPro"/>
</dbReference>
<dbReference type="SUPFAM" id="SSF47113">
    <property type="entry name" value="Histone-fold"/>
    <property type="match status" value="1"/>
</dbReference>
<dbReference type="InterPro" id="IPR028255">
    <property type="entry name" value="CENP-T"/>
</dbReference>
<dbReference type="OrthoDB" id="10071681at2759"/>
<evidence type="ECO:0000256" key="1">
    <source>
        <dbReference type="ARBA" id="ARBA00004123"/>
    </source>
</evidence>
<name>A0A642V6U6_9ASCO</name>
<feature type="domain" description="CENP-T/Histone H4 histone fold" evidence="7">
    <location>
        <begin position="287"/>
        <end position="377"/>
    </location>
</feature>
<keyword evidence="5" id="KW-0539">Nucleus</keyword>
<organism evidence="8 9">
    <name type="scientific">Trichomonascus ciferrii</name>
    <dbReference type="NCBI Taxonomy" id="44093"/>
    <lineage>
        <taxon>Eukaryota</taxon>
        <taxon>Fungi</taxon>
        <taxon>Dikarya</taxon>
        <taxon>Ascomycota</taxon>
        <taxon>Saccharomycotina</taxon>
        <taxon>Dipodascomycetes</taxon>
        <taxon>Dipodascales</taxon>
        <taxon>Trichomonascaceae</taxon>
        <taxon>Trichomonascus</taxon>
        <taxon>Trichomonascus ciferrii complex</taxon>
    </lineage>
</organism>
<keyword evidence="9" id="KW-1185">Reference proteome</keyword>
<protein>
    <recommendedName>
        <fullName evidence="7">CENP-T/Histone H4 histone fold domain-containing protein</fullName>
    </recommendedName>
</protein>
<evidence type="ECO:0000256" key="6">
    <source>
        <dbReference type="SAM" id="MobiDB-lite"/>
    </source>
</evidence>
<feature type="region of interest" description="Disordered" evidence="6">
    <location>
        <begin position="1"/>
        <end position="156"/>
    </location>
</feature>
<dbReference type="GO" id="GO:0005634">
    <property type="term" value="C:nucleus"/>
    <property type="evidence" value="ECO:0007669"/>
    <property type="project" value="UniProtKB-SubCell"/>
</dbReference>
<dbReference type="PANTHER" id="PTHR46904">
    <property type="entry name" value="CENTROMERE PROTEIN T"/>
    <property type="match status" value="1"/>
</dbReference>